<evidence type="ECO:0000313" key="1">
    <source>
        <dbReference type="EMBL" id="SVD16840.1"/>
    </source>
</evidence>
<accession>A0A382T3U1</accession>
<proteinExistence type="predicted"/>
<reference evidence="1" key="1">
    <citation type="submission" date="2018-05" db="EMBL/GenBank/DDBJ databases">
        <authorList>
            <person name="Lanie J.A."/>
            <person name="Ng W.-L."/>
            <person name="Kazmierczak K.M."/>
            <person name="Andrzejewski T.M."/>
            <person name="Davidsen T.M."/>
            <person name="Wayne K.J."/>
            <person name="Tettelin H."/>
            <person name="Glass J.I."/>
            <person name="Rusch D."/>
            <person name="Podicherti R."/>
            <person name="Tsui H.-C.T."/>
            <person name="Winkler M.E."/>
        </authorList>
    </citation>
    <scope>NUCLEOTIDE SEQUENCE</scope>
</reference>
<gene>
    <name evidence="1" type="ORF">METZ01_LOCUS369694</name>
</gene>
<protein>
    <recommendedName>
        <fullName evidence="2">Lipoprotein</fullName>
    </recommendedName>
</protein>
<dbReference type="AlphaFoldDB" id="A0A382T3U1"/>
<dbReference type="EMBL" id="UINC01133736">
    <property type="protein sequence ID" value="SVD16840.1"/>
    <property type="molecule type" value="Genomic_DNA"/>
</dbReference>
<sequence length="161" mass="16363">MKKIIFWLTMIVGIIAVIGACKKSDDSTTAATAACTAVSACSSTASGTITGIDNRSLSGTYDMFLKFRSYIGGVDNDTGCTSSSTILSAYSSNFPVGAASGTIQKVVTSSDSFALIYKAYSDTACSSEISSLVIGYSDVTVGDDVSGLTADTGSDDLGTTA</sequence>
<evidence type="ECO:0008006" key="2">
    <source>
        <dbReference type="Google" id="ProtNLM"/>
    </source>
</evidence>
<organism evidence="1">
    <name type="scientific">marine metagenome</name>
    <dbReference type="NCBI Taxonomy" id="408172"/>
    <lineage>
        <taxon>unclassified sequences</taxon>
        <taxon>metagenomes</taxon>
        <taxon>ecological metagenomes</taxon>
    </lineage>
</organism>
<name>A0A382T3U1_9ZZZZ</name>
<feature type="non-terminal residue" evidence="1">
    <location>
        <position position="161"/>
    </location>
</feature>
<dbReference type="PROSITE" id="PS51257">
    <property type="entry name" value="PROKAR_LIPOPROTEIN"/>
    <property type="match status" value="1"/>
</dbReference>